<dbReference type="RefSeq" id="WP_094814794.1">
    <property type="nucleotide sequence ID" value="NZ_NEVU01000003.1"/>
</dbReference>
<evidence type="ECO:0000313" key="11">
    <source>
        <dbReference type="Proteomes" id="UP000216429"/>
    </source>
</evidence>
<dbReference type="AlphaFoldDB" id="A0A261VAU4"/>
<dbReference type="InterPro" id="IPR011063">
    <property type="entry name" value="TilS/TtcA_N"/>
</dbReference>
<gene>
    <name evidence="7" type="primary">tilS</name>
    <name evidence="10" type="ORF">CAL22_15615</name>
</gene>
<evidence type="ECO:0000256" key="2">
    <source>
        <dbReference type="ARBA" id="ARBA00022598"/>
    </source>
</evidence>
<dbReference type="InterPro" id="IPR014729">
    <property type="entry name" value="Rossmann-like_a/b/a_fold"/>
</dbReference>
<keyword evidence="5" id="KW-0067">ATP-binding</keyword>
<dbReference type="Proteomes" id="UP000216429">
    <property type="component" value="Unassembled WGS sequence"/>
</dbReference>
<comment type="function">
    <text evidence="7">Ligates lysine onto the cytidine present at position 34 of the AUA codon-specific tRNA(Ile) that contains the anticodon CAU, in an ATP-dependent manner. Cytidine is converted to lysidine, thus changing the amino acid specificity of the tRNA from methionine to isoleucine.</text>
</comment>
<keyword evidence="11" id="KW-1185">Reference proteome</keyword>
<dbReference type="InterPro" id="IPR015262">
    <property type="entry name" value="tRNA_Ile_lys_synt_subst-bd"/>
</dbReference>
<dbReference type="Gene3D" id="1.20.59.20">
    <property type="match status" value="1"/>
</dbReference>
<keyword evidence="2 7" id="KW-0436">Ligase</keyword>
<keyword evidence="1 7" id="KW-0963">Cytoplasm</keyword>
<dbReference type="Gene3D" id="3.40.50.620">
    <property type="entry name" value="HUPs"/>
    <property type="match status" value="1"/>
</dbReference>
<dbReference type="EMBL" id="NEVU01000003">
    <property type="protein sequence ID" value="OZI71276.1"/>
    <property type="molecule type" value="Genomic_DNA"/>
</dbReference>
<comment type="caution">
    <text evidence="10">The sequence shown here is derived from an EMBL/GenBank/DDBJ whole genome shotgun (WGS) entry which is preliminary data.</text>
</comment>
<feature type="domain" description="tRNA(Ile)-lysidine synthase substrate-binding" evidence="9">
    <location>
        <begin position="268"/>
        <end position="336"/>
    </location>
</feature>
<dbReference type="CDD" id="cd01992">
    <property type="entry name" value="TilS_N"/>
    <property type="match status" value="1"/>
</dbReference>
<evidence type="ECO:0000259" key="8">
    <source>
        <dbReference type="Pfam" id="PF01171"/>
    </source>
</evidence>
<evidence type="ECO:0000256" key="3">
    <source>
        <dbReference type="ARBA" id="ARBA00022694"/>
    </source>
</evidence>
<comment type="similarity">
    <text evidence="7">Belongs to the tRNA(Ile)-lysidine synthase family.</text>
</comment>
<dbReference type="InterPro" id="IPR012795">
    <property type="entry name" value="tRNA_Ile_lys_synt_N"/>
</dbReference>
<evidence type="ECO:0000259" key="9">
    <source>
        <dbReference type="Pfam" id="PF09179"/>
    </source>
</evidence>
<comment type="subcellular location">
    <subcellularLocation>
        <location evidence="7">Cytoplasm</location>
    </subcellularLocation>
</comment>
<comment type="caution">
    <text evidence="7">Lacks conserved residue(s) required for the propagation of feature annotation.</text>
</comment>
<organism evidence="10 11">
    <name type="scientific">Bordetella genomosp. 12</name>
    <dbReference type="NCBI Taxonomy" id="463035"/>
    <lineage>
        <taxon>Bacteria</taxon>
        <taxon>Pseudomonadati</taxon>
        <taxon>Pseudomonadota</taxon>
        <taxon>Betaproteobacteria</taxon>
        <taxon>Burkholderiales</taxon>
        <taxon>Alcaligenaceae</taxon>
        <taxon>Bordetella</taxon>
    </lineage>
</organism>
<dbReference type="HAMAP" id="MF_01161">
    <property type="entry name" value="tRNA_Ile_lys_synt"/>
    <property type="match status" value="1"/>
</dbReference>
<evidence type="ECO:0000313" key="10">
    <source>
        <dbReference type="EMBL" id="OZI71276.1"/>
    </source>
</evidence>
<sequence>MSRRPLPDAYAQALGPAAVARVRAATAGLPSAQAVAVALSAGADSAMLALALALAEPDRPVLAFHVHHGLQAQADAWAVRAGQLGALLGLPVRVAHVAVPVDGSGMEAAARAARYAALAEMAGREGVSHVLLAHHRDDQAETVLLRLLRGSGVDGMAAMRPASQRDGVVYLRPWLDLGRDAIRRAAAAFADLTGWQAVDDPSNADPRYTRAAVRTALSPLLDARWPGWQAIVARHARQMGEAVEILHEVAREDFARLEPDADGRGFGLALWRALSPPRQAQVLRYWLAQAGLRMPSEARLADLMRQLRQLHALGHDRQLSVAHEGHDIRCHRGRVWLQAQHLPGREASGR</sequence>
<dbReference type="GO" id="GO:0006400">
    <property type="term" value="P:tRNA modification"/>
    <property type="evidence" value="ECO:0007669"/>
    <property type="project" value="UniProtKB-UniRule"/>
</dbReference>
<evidence type="ECO:0000256" key="6">
    <source>
        <dbReference type="ARBA" id="ARBA00048539"/>
    </source>
</evidence>
<protein>
    <recommendedName>
        <fullName evidence="7">tRNA(Ile)-lysidine synthase</fullName>
        <ecNumber evidence="7">6.3.4.19</ecNumber>
    </recommendedName>
    <alternativeName>
        <fullName evidence="7">tRNA(Ile)-2-lysyl-cytidine synthase</fullName>
    </alternativeName>
    <alternativeName>
        <fullName evidence="7">tRNA(Ile)-lysidine synthetase</fullName>
    </alternativeName>
</protein>
<evidence type="ECO:0000256" key="1">
    <source>
        <dbReference type="ARBA" id="ARBA00022490"/>
    </source>
</evidence>
<dbReference type="PANTHER" id="PTHR43033">
    <property type="entry name" value="TRNA(ILE)-LYSIDINE SYNTHASE-RELATED"/>
    <property type="match status" value="1"/>
</dbReference>
<evidence type="ECO:0000256" key="4">
    <source>
        <dbReference type="ARBA" id="ARBA00022741"/>
    </source>
</evidence>
<comment type="catalytic activity">
    <reaction evidence="6 7">
        <text>cytidine(34) in tRNA(Ile2) + L-lysine + ATP = lysidine(34) in tRNA(Ile2) + AMP + diphosphate + H(+)</text>
        <dbReference type="Rhea" id="RHEA:43744"/>
        <dbReference type="Rhea" id="RHEA-COMP:10625"/>
        <dbReference type="Rhea" id="RHEA-COMP:10670"/>
        <dbReference type="ChEBI" id="CHEBI:15378"/>
        <dbReference type="ChEBI" id="CHEBI:30616"/>
        <dbReference type="ChEBI" id="CHEBI:32551"/>
        <dbReference type="ChEBI" id="CHEBI:33019"/>
        <dbReference type="ChEBI" id="CHEBI:82748"/>
        <dbReference type="ChEBI" id="CHEBI:83665"/>
        <dbReference type="ChEBI" id="CHEBI:456215"/>
        <dbReference type="EC" id="6.3.4.19"/>
    </reaction>
</comment>
<dbReference type="GO" id="GO:0032267">
    <property type="term" value="F:tRNA(Ile)-lysidine synthase activity"/>
    <property type="evidence" value="ECO:0007669"/>
    <property type="project" value="UniProtKB-EC"/>
</dbReference>
<evidence type="ECO:0000256" key="5">
    <source>
        <dbReference type="ARBA" id="ARBA00022840"/>
    </source>
</evidence>
<reference evidence="11" key="1">
    <citation type="submission" date="2017-05" db="EMBL/GenBank/DDBJ databases">
        <title>Complete and WGS of Bordetella genogroups.</title>
        <authorList>
            <person name="Spilker T."/>
            <person name="Lipuma J."/>
        </authorList>
    </citation>
    <scope>NUCLEOTIDE SEQUENCE [LARGE SCALE GENOMIC DNA]</scope>
    <source>
        <strain evidence="11">AU6712</strain>
    </source>
</reference>
<dbReference type="NCBIfam" id="TIGR02432">
    <property type="entry name" value="lysidine_TilS_N"/>
    <property type="match status" value="1"/>
</dbReference>
<dbReference type="PANTHER" id="PTHR43033:SF1">
    <property type="entry name" value="TRNA(ILE)-LYSIDINE SYNTHASE-RELATED"/>
    <property type="match status" value="1"/>
</dbReference>
<dbReference type="SUPFAM" id="SSF82829">
    <property type="entry name" value="MesJ substrate recognition domain-like"/>
    <property type="match status" value="1"/>
</dbReference>
<dbReference type="EC" id="6.3.4.19" evidence="7"/>
<keyword evidence="3 7" id="KW-0819">tRNA processing</keyword>
<accession>A0A261VAU4</accession>
<name>A0A261VAU4_9BORD</name>
<feature type="domain" description="tRNA(Ile)-lysidine/2-thiocytidine synthase N-terminal" evidence="8">
    <location>
        <begin position="35"/>
        <end position="215"/>
    </location>
</feature>
<dbReference type="GO" id="GO:0005737">
    <property type="term" value="C:cytoplasm"/>
    <property type="evidence" value="ECO:0007669"/>
    <property type="project" value="UniProtKB-SubCell"/>
</dbReference>
<proteinExistence type="inferred from homology"/>
<dbReference type="OrthoDB" id="9807403at2"/>
<dbReference type="SUPFAM" id="SSF52402">
    <property type="entry name" value="Adenine nucleotide alpha hydrolases-like"/>
    <property type="match status" value="1"/>
</dbReference>
<keyword evidence="4" id="KW-0547">Nucleotide-binding</keyword>
<dbReference type="Pfam" id="PF01171">
    <property type="entry name" value="ATP_bind_3"/>
    <property type="match status" value="1"/>
</dbReference>
<dbReference type="InterPro" id="IPR012094">
    <property type="entry name" value="tRNA_Ile_lys_synt"/>
</dbReference>
<dbReference type="GO" id="GO:0005524">
    <property type="term" value="F:ATP binding"/>
    <property type="evidence" value="ECO:0007669"/>
    <property type="project" value="UniProtKB-KW"/>
</dbReference>
<evidence type="ECO:0000256" key="7">
    <source>
        <dbReference type="HAMAP-Rule" id="MF_01161"/>
    </source>
</evidence>
<dbReference type="Pfam" id="PF09179">
    <property type="entry name" value="TilS"/>
    <property type="match status" value="1"/>
</dbReference>